<feature type="transmembrane region" description="Helical" evidence="6">
    <location>
        <begin position="149"/>
        <end position="170"/>
    </location>
</feature>
<dbReference type="AlphaFoldDB" id="A0AAD9D162"/>
<evidence type="ECO:0000256" key="3">
    <source>
        <dbReference type="ARBA" id="ARBA00022989"/>
    </source>
</evidence>
<evidence type="ECO:0000256" key="4">
    <source>
        <dbReference type="ARBA" id="ARBA00023136"/>
    </source>
</evidence>
<feature type="transmembrane region" description="Helical" evidence="6">
    <location>
        <begin position="256"/>
        <end position="278"/>
    </location>
</feature>
<feature type="compositionally biased region" description="Low complexity" evidence="5">
    <location>
        <begin position="14"/>
        <end position="28"/>
    </location>
</feature>
<feature type="transmembrane region" description="Helical" evidence="6">
    <location>
        <begin position="176"/>
        <end position="193"/>
    </location>
</feature>
<dbReference type="GO" id="GO:0016020">
    <property type="term" value="C:membrane"/>
    <property type="evidence" value="ECO:0007669"/>
    <property type="project" value="UniProtKB-SubCell"/>
</dbReference>
<evidence type="ECO:0000259" key="7">
    <source>
        <dbReference type="Pfam" id="PF03151"/>
    </source>
</evidence>
<dbReference type="InterPro" id="IPR004853">
    <property type="entry name" value="Sugar_P_trans_dom"/>
</dbReference>
<gene>
    <name evidence="8" type="ORF">DB88DRAFT_493035</name>
</gene>
<protein>
    <submittedName>
        <fullName evidence="8">TPT-domain-containing protein</fullName>
    </submittedName>
</protein>
<feature type="transmembrane region" description="Helical" evidence="6">
    <location>
        <begin position="320"/>
        <end position="343"/>
    </location>
</feature>
<dbReference type="PANTHER" id="PTHR11132">
    <property type="entry name" value="SOLUTE CARRIER FAMILY 35"/>
    <property type="match status" value="1"/>
</dbReference>
<evidence type="ECO:0000256" key="1">
    <source>
        <dbReference type="ARBA" id="ARBA00004141"/>
    </source>
</evidence>
<accession>A0AAD9D162</accession>
<feature type="domain" description="Sugar phosphate transporter" evidence="7">
    <location>
        <begin position="80"/>
        <end position="356"/>
    </location>
</feature>
<evidence type="ECO:0000313" key="8">
    <source>
        <dbReference type="EMBL" id="KAK1922881.1"/>
    </source>
</evidence>
<dbReference type="EMBL" id="JAODAN010000007">
    <property type="protein sequence ID" value="KAK1922881.1"/>
    <property type="molecule type" value="Genomic_DNA"/>
</dbReference>
<reference evidence="8" key="1">
    <citation type="submission" date="2023-02" db="EMBL/GenBank/DDBJ databases">
        <title>Identification and recombinant expression of a fungal hydrolase from Papiliotrema laurentii that hydrolyzes apple cutin and clears colloidal polyester polyurethane.</title>
        <authorList>
            <consortium name="DOE Joint Genome Institute"/>
            <person name="Roman V.A."/>
            <person name="Bojanowski C."/>
            <person name="Crable B.R."/>
            <person name="Wagner D.N."/>
            <person name="Hung C.S."/>
            <person name="Nadeau L.J."/>
            <person name="Schratz L."/>
            <person name="Haridas S."/>
            <person name="Pangilinan J."/>
            <person name="Lipzen A."/>
            <person name="Na H."/>
            <person name="Yan M."/>
            <person name="Ng V."/>
            <person name="Grigoriev I.V."/>
            <person name="Spatafora J.W."/>
            <person name="Barlow D."/>
            <person name="Biffinger J."/>
            <person name="Kelley-Loughnane N."/>
            <person name="Varaljay V.A."/>
            <person name="Crookes-Goodson W.J."/>
        </authorList>
    </citation>
    <scope>NUCLEOTIDE SEQUENCE</scope>
    <source>
        <strain evidence="8">5307AH</strain>
    </source>
</reference>
<comment type="caution">
    <text evidence="8">The sequence shown here is derived from an EMBL/GenBank/DDBJ whole genome shotgun (WGS) entry which is preliminary data.</text>
</comment>
<feature type="compositionally biased region" description="Basic and acidic residues" evidence="5">
    <location>
        <begin position="35"/>
        <end position="46"/>
    </location>
</feature>
<evidence type="ECO:0000313" key="9">
    <source>
        <dbReference type="Proteomes" id="UP001182556"/>
    </source>
</evidence>
<evidence type="ECO:0000256" key="6">
    <source>
        <dbReference type="SAM" id="Phobius"/>
    </source>
</evidence>
<feature type="transmembrane region" description="Helical" evidence="6">
    <location>
        <begin position="106"/>
        <end position="128"/>
    </location>
</feature>
<feature type="transmembrane region" description="Helical" evidence="6">
    <location>
        <begin position="401"/>
        <end position="421"/>
    </location>
</feature>
<feature type="compositionally biased region" description="Basic and acidic residues" evidence="5">
    <location>
        <begin position="1"/>
        <end position="13"/>
    </location>
</feature>
<keyword evidence="9" id="KW-1185">Reference proteome</keyword>
<feature type="transmembrane region" description="Helical" evidence="6">
    <location>
        <begin position="75"/>
        <end position="94"/>
    </location>
</feature>
<feature type="transmembrane region" description="Helical" evidence="6">
    <location>
        <begin position="200"/>
        <end position="217"/>
    </location>
</feature>
<proteinExistence type="predicted"/>
<feature type="transmembrane region" description="Helical" evidence="6">
    <location>
        <begin position="223"/>
        <end position="244"/>
    </location>
</feature>
<organism evidence="8 9">
    <name type="scientific">Papiliotrema laurentii</name>
    <name type="common">Cryptococcus laurentii</name>
    <dbReference type="NCBI Taxonomy" id="5418"/>
    <lineage>
        <taxon>Eukaryota</taxon>
        <taxon>Fungi</taxon>
        <taxon>Dikarya</taxon>
        <taxon>Basidiomycota</taxon>
        <taxon>Agaricomycotina</taxon>
        <taxon>Tremellomycetes</taxon>
        <taxon>Tremellales</taxon>
        <taxon>Rhynchogastremaceae</taxon>
        <taxon>Papiliotrema</taxon>
    </lineage>
</organism>
<keyword evidence="2 6" id="KW-0812">Transmembrane</keyword>
<name>A0AAD9D162_PAPLA</name>
<comment type="subcellular location">
    <subcellularLocation>
        <location evidence="1">Membrane</location>
        <topology evidence="1">Multi-pass membrane protein</topology>
    </subcellularLocation>
</comment>
<sequence>MSKRDSASRRGSVELESGLSSSRLSPVSETEDFINLDRDKRLDELSRPMLPPSRASQRGGDVGVETSSPPRRKPIPAIVIIPVWITLSGCVILLNKYIFSTLKFPYPVFLTAYHMSVATIGTRLFRLLPGGRLKPAELDIPWSTYTRTILPLACLFSASLILANIAYVYLSVSFVQILKAFIPILTLVIQLLARLQEYNHLLLGIILVTSVGCSIAATGEIRFSMFGFLCQVAAVIVESSRLVLIQILLKDYKMDPLASISLYAPLCVGMIGLCIPIMEGLAPLYDLHKVGLPIMLLNGLLAFSLNVAGVFLIDSAGSLVLTLSGVFKDILLITFSVVLMGSPITGTQIFGYTMTLGAITTFKLTGGNPESPLAQKMIRTLGPLTESIRYSKARPLNSTSMCKLCMFFTLSFVFLVSFLLYQSEL</sequence>
<feature type="transmembrane region" description="Helical" evidence="6">
    <location>
        <begin position="290"/>
        <end position="313"/>
    </location>
</feature>
<dbReference type="InterPro" id="IPR050186">
    <property type="entry name" value="TPT_transporter"/>
</dbReference>
<feature type="region of interest" description="Disordered" evidence="5">
    <location>
        <begin position="1"/>
        <end position="69"/>
    </location>
</feature>
<dbReference type="Pfam" id="PF03151">
    <property type="entry name" value="TPT"/>
    <property type="match status" value="1"/>
</dbReference>
<keyword evidence="3 6" id="KW-1133">Transmembrane helix</keyword>
<evidence type="ECO:0000256" key="5">
    <source>
        <dbReference type="SAM" id="MobiDB-lite"/>
    </source>
</evidence>
<keyword evidence="4 6" id="KW-0472">Membrane</keyword>
<evidence type="ECO:0000256" key="2">
    <source>
        <dbReference type="ARBA" id="ARBA00022692"/>
    </source>
</evidence>
<dbReference type="Proteomes" id="UP001182556">
    <property type="component" value="Unassembled WGS sequence"/>
</dbReference>